<evidence type="ECO:0000256" key="1">
    <source>
        <dbReference type="ARBA" id="ARBA00038308"/>
    </source>
</evidence>
<dbReference type="InterPro" id="IPR011978">
    <property type="entry name" value="YgfB-like"/>
</dbReference>
<organism evidence="2">
    <name type="scientific">uncultured Pseudomonadales bacterium HF0010_05E14</name>
    <dbReference type="NCBI Taxonomy" id="710778"/>
    <lineage>
        <taxon>Bacteria</taxon>
        <taxon>Pseudomonadati</taxon>
        <taxon>Pseudomonadota</taxon>
        <taxon>Gammaproteobacteria</taxon>
        <taxon>Pseudomonadales</taxon>
        <taxon>environmental samples</taxon>
    </lineage>
</organism>
<dbReference type="EMBL" id="GU474902">
    <property type="protein sequence ID" value="ADI18856.1"/>
    <property type="molecule type" value="Genomic_DNA"/>
</dbReference>
<dbReference type="PANTHER" id="PTHR37528:SF1">
    <property type="entry name" value="UPF0149 PROTEIN YGFB"/>
    <property type="match status" value="1"/>
</dbReference>
<reference evidence="2" key="1">
    <citation type="journal article" date="2011" name="Environ. Microbiol.">
        <title>Time-series analyses of Monterey Bay coastal microbial picoplankton using a 'genome proxy' microarray.</title>
        <authorList>
            <person name="Rich V.I."/>
            <person name="Pham V.D."/>
            <person name="Eppley J."/>
            <person name="Shi Y."/>
            <person name="DeLong E.F."/>
        </authorList>
    </citation>
    <scope>NUCLEOTIDE SEQUENCE</scope>
</reference>
<accession>E0XWR5</accession>
<dbReference type="SUPFAM" id="SSF101327">
    <property type="entry name" value="YgfB-like"/>
    <property type="match status" value="1"/>
</dbReference>
<dbReference type="GO" id="GO:0005829">
    <property type="term" value="C:cytosol"/>
    <property type="evidence" value="ECO:0007669"/>
    <property type="project" value="TreeGrafter"/>
</dbReference>
<comment type="similarity">
    <text evidence="1">Belongs to the UPF0149 family.</text>
</comment>
<protein>
    <submittedName>
        <fullName evidence="2">Uncharacterized protein conserved in bacteria</fullName>
    </submittedName>
</protein>
<name>E0XWR5_9GAMM</name>
<evidence type="ECO:0000313" key="2">
    <source>
        <dbReference type="EMBL" id="ADI18856.1"/>
    </source>
</evidence>
<proteinExistence type="inferred from homology"/>
<dbReference type="Gene3D" id="1.20.120.740">
    <property type="entry name" value="YgfB uncharacterised protein family UPF0149, PF03695"/>
    <property type="match status" value="1"/>
</dbReference>
<dbReference type="Pfam" id="PF03695">
    <property type="entry name" value="UPF0149"/>
    <property type="match status" value="1"/>
</dbReference>
<dbReference type="PANTHER" id="PTHR37528">
    <property type="entry name" value="UPF0149 PROTEIN YGFB"/>
    <property type="match status" value="1"/>
</dbReference>
<dbReference type="InterPro" id="IPR036255">
    <property type="entry name" value="YgfB-like_sf"/>
</dbReference>
<sequence>MTFEELEDLFLALEINLNPSTFHGLLCGQLCWNDEKIDSFMTESADIFSISSDRGMDADQSLRELYDEIYLNLKNSNFTFQPILPCDDAPLSERLESFGYWCSNFVSGLADGITGQFSFTQESKEALSDLSAMGQVSDESNEDDDDERLYYELVEHARLSVQIIFSEINTPINEPLS</sequence>
<dbReference type="AlphaFoldDB" id="E0XWR5"/>